<evidence type="ECO:0000313" key="2">
    <source>
        <dbReference type="Proteomes" id="UP001448614"/>
    </source>
</evidence>
<protein>
    <submittedName>
        <fullName evidence="1">Uncharacterized protein</fullName>
    </submittedName>
</protein>
<accession>A0ABV0GN56</accession>
<sequence length="41" mass="4519">MLYPLSYEGLYVHDSKTTLLELEGPDTTTSIQAAGALPEHR</sequence>
<dbReference type="EMBL" id="JBBMFV010000004">
    <property type="protein sequence ID" value="MEO3939962.1"/>
    <property type="molecule type" value="Genomic_DNA"/>
</dbReference>
<gene>
    <name evidence="1" type="ORF">V3C41_02620</name>
</gene>
<proteinExistence type="predicted"/>
<reference evidence="1 2" key="1">
    <citation type="journal article" date="2024" name="Appl. Microbiol. Biotechnol.">
        <title>Biosynthetic gene clusters with biotechnological applications in novel Antarctic isolates from Actinomycetota.</title>
        <authorList>
            <person name="Bruna P."/>
            <person name="Nunez-Montero K."/>
            <person name="Contreras M.J."/>
            <person name="Leal K."/>
            <person name="Garcia M."/>
            <person name="Abanto M."/>
            <person name="Barrientos L."/>
        </authorList>
    </citation>
    <scope>NUCLEOTIDE SEQUENCE [LARGE SCALE GENOMIC DNA]</scope>
    <source>
        <strain evidence="1 2">Se16.17</strain>
    </source>
</reference>
<comment type="caution">
    <text evidence="1">The sequence shown here is derived from an EMBL/GenBank/DDBJ whole genome shotgun (WGS) entry which is preliminary data.</text>
</comment>
<dbReference type="RefSeq" id="WP_347781771.1">
    <property type="nucleotide sequence ID" value="NZ_JBBMFV010000004.1"/>
</dbReference>
<evidence type="ECO:0000313" key="1">
    <source>
        <dbReference type="EMBL" id="MEO3939962.1"/>
    </source>
</evidence>
<name>A0ABV0GN56_PAENI</name>
<dbReference type="Proteomes" id="UP001448614">
    <property type="component" value="Unassembled WGS sequence"/>
</dbReference>
<organism evidence="1 2">
    <name type="scientific">Paenarthrobacter nicotinovorans</name>
    <name type="common">Arthrobacter nicotinovorans</name>
    <dbReference type="NCBI Taxonomy" id="29320"/>
    <lineage>
        <taxon>Bacteria</taxon>
        <taxon>Bacillati</taxon>
        <taxon>Actinomycetota</taxon>
        <taxon>Actinomycetes</taxon>
        <taxon>Micrococcales</taxon>
        <taxon>Micrococcaceae</taxon>
        <taxon>Paenarthrobacter</taxon>
    </lineage>
</organism>
<keyword evidence="2" id="KW-1185">Reference proteome</keyword>